<reference evidence="1 2" key="1">
    <citation type="submission" date="2017-07" db="EMBL/GenBank/DDBJ databases">
        <title>Leptospira spp. isolated from tropical soils.</title>
        <authorList>
            <person name="Thibeaux R."/>
            <person name="Iraola G."/>
            <person name="Ferres I."/>
            <person name="Bierque E."/>
            <person name="Girault D."/>
            <person name="Soupe-Gilbert M.-E."/>
            <person name="Picardeau M."/>
            <person name="Goarant C."/>
        </authorList>
    </citation>
    <scope>NUCLEOTIDE SEQUENCE [LARGE SCALE GENOMIC DNA]</scope>
    <source>
        <strain evidence="1 2">FH2-B-A1</strain>
    </source>
</reference>
<organism evidence="1 2">
    <name type="scientific">Leptospira harrisiae</name>
    <dbReference type="NCBI Taxonomy" id="2023189"/>
    <lineage>
        <taxon>Bacteria</taxon>
        <taxon>Pseudomonadati</taxon>
        <taxon>Spirochaetota</taxon>
        <taxon>Spirochaetia</taxon>
        <taxon>Leptospirales</taxon>
        <taxon>Leptospiraceae</taxon>
        <taxon>Leptospira</taxon>
    </lineage>
</organism>
<evidence type="ECO:0008006" key="3">
    <source>
        <dbReference type="Google" id="ProtNLM"/>
    </source>
</evidence>
<evidence type="ECO:0000313" key="2">
    <source>
        <dbReference type="Proteomes" id="UP000232145"/>
    </source>
</evidence>
<comment type="caution">
    <text evidence="1">The sequence shown here is derived from an EMBL/GenBank/DDBJ whole genome shotgun (WGS) entry which is preliminary data.</text>
</comment>
<proteinExistence type="predicted"/>
<dbReference type="AlphaFoldDB" id="A0A2N0AKA1"/>
<protein>
    <recommendedName>
        <fullName evidence="3">Alginate export domain-containing protein</fullName>
    </recommendedName>
</protein>
<gene>
    <name evidence="1" type="ORF">CH364_10820</name>
</gene>
<accession>A0A2N0AKA1</accession>
<name>A0A2N0AKA1_9LEPT</name>
<dbReference type="EMBL" id="NPDX01000002">
    <property type="protein sequence ID" value="PJZ84683.1"/>
    <property type="molecule type" value="Genomic_DNA"/>
</dbReference>
<keyword evidence="2" id="KW-1185">Reference proteome</keyword>
<evidence type="ECO:0000313" key="1">
    <source>
        <dbReference type="EMBL" id="PJZ84683.1"/>
    </source>
</evidence>
<dbReference type="OrthoDB" id="342207at2"/>
<dbReference type="Proteomes" id="UP000232145">
    <property type="component" value="Unassembled WGS sequence"/>
</dbReference>
<sequence length="449" mass="50820">MFDDDRANRHFGRVVVKERSQSIPTGPEAKGFGFQSNLISGGKFQSQKGGLDSEKANRYYTQGILTTPSLFYYLSQGWNLAVLVAPRVGVSEGRIVGKEVRTIYDSEITALASKEISGIQVALEAGRGFNRLDRFGFFFVGMANYGSVSFFHSSGLRITGIRLNAKPEWENWSAPPWSGYRREIYGGLLSSEKTLFWEEFRFFHYVYTDPNHNTNGQILSGQRVFGRYSYSGMEFLSKKFWETWALDLVGIRLLGESKSSSAPWSEKQIATNSYLGYLSLHSQGEKFSFALSGLVTKKDSKDRLDSNSNGYASNFAEPRVLGGYSSFLLYQTLDLVNPPQFRDVPTRENPNFENKGNRIYGIQMGMDWNSFFRTDLFLNRSDSALGKGNEIIGKVSFLSNEFGKLFAQASASYAVMDPRKTRVLITEPFTEEEPKKEYLRFYLSLGIQF</sequence>